<feature type="chain" id="PRO_5039660960" description="Lipoprotein" evidence="2">
    <location>
        <begin position="20"/>
        <end position="206"/>
    </location>
</feature>
<evidence type="ECO:0000256" key="1">
    <source>
        <dbReference type="SAM" id="MobiDB-lite"/>
    </source>
</evidence>
<reference evidence="3 6" key="3">
    <citation type="submission" date="2019-06" db="EMBL/GenBank/DDBJ databases">
        <title>Whole genome shotgun sequence of Brevibacillus reuszeri NBRC 15719.</title>
        <authorList>
            <person name="Hosoyama A."/>
            <person name="Uohara A."/>
            <person name="Ohji S."/>
            <person name="Ichikawa N."/>
        </authorList>
    </citation>
    <scope>NUCLEOTIDE SEQUENCE [LARGE SCALE GENOMIC DNA]</scope>
    <source>
        <strain evidence="3 6">NBRC 15719</strain>
    </source>
</reference>
<dbReference type="Proteomes" id="UP000036834">
    <property type="component" value="Unassembled WGS sequence"/>
</dbReference>
<dbReference type="InterPro" id="IPR053749">
    <property type="entry name" value="TA_system-associated_sf"/>
</dbReference>
<name>A0A0K9YLX9_9BACL</name>
<gene>
    <name evidence="4" type="ORF">ADS79_28255</name>
    <name evidence="3" type="ORF">BRE01_26250</name>
</gene>
<keyword evidence="2" id="KW-0732">Signal</keyword>
<dbReference type="RefSeq" id="WP_049741775.1">
    <property type="nucleotide sequence ID" value="NZ_BJON01000009.1"/>
</dbReference>
<protein>
    <recommendedName>
        <fullName evidence="7">Lipoprotein</fullName>
    </recommendedName>
</protein>
<feature type="signal peptide" evidence="2">
    <location>
        <begin position="1"/>
        <end position="19"/>
    </location>
</feature>
<dbReference type="EMBL" id="BJON01000009">
    <property type="protein sequence ID" value="GED68923.1"/>
    <property type="molecule type" value="Genomic_DNA"/>
</dbReference>
<keyword evidence="6" id="KW-1185">Reference proteome</keyword>
<dbReference type="Gene3D" id="3.10.450.420">
    <property type="match status" value="1"/>
</dbReference>
<evidence type="ECO:0000313" key="5">
    <source>
        <dbReference type="Proteomes" id="UP000036834"/>
    </source>
</evidence>
<evidence type="ECO:0008006" key="7">
    <source>
        <dbReference type="Google" id="ProtNLM"/>
    </source>
</evidence>
<sequence length="206" mass="23718">MFKWKNWIFLLTLSLLVTGCNSPSNEEKAKEKEKAKAQSKPPKQTALQKLGDNKMEVVLFLNRAEHALEEVYYSALENAKGKTVHEDSLSYRELPKRFDSKDKIVGYFSRFWSKPLAEALYDNMSTKLVKDKVYVSLPHTDYPAMISVRNTNVQKLNGDLNVTVENAADATVVSDRTIRYHLVRDKKTKRYEIKSRNGTYGSENFQ</sequence>
<proteinExistence type="predicted"/>
<dbReference type="PROSITE" id="PS51257">
    <property type="entry name" value="PROKAR_LIPOPROTEIN"/>
    <property type="match status" value="1"/>
</dbReference>
<dbReference type="PATRIC" id="fig|54915.3.peg.4856"/>
<dbReference type="Proteomes" id="UP000319578">
    <property type="component" value="Unassembled WGS sequence"/>
</dbReference>
<evidence type="ECO:0000313" key="3">
    <source>
        <dbReference type="EMBL" id="GED68923.1"/>
    </source>
</evidence>
<organism evidence="4 5">
    <name type="scientific">Brevibacillus reuszeri</name>
    <dbReference type="NCBI Taxonomy" id="54915"/>
    <lineage>
        <taxon>Bacteria</taxon>
        <taxon>Bacillati</taxon>
        <taxon>Bacillota</taxon>
        <taxon>Bacilli</taxon>
        <taxon>Bacillales</taxon>
        <taxon>Paenibacillaceae</taxon>
        <taxon>Brevibacillus</taxon>
    </lineage>
</organism>
<evidence type="ECO:0000256" key="2">
    <source>
        <dbReference type="SAM" id="SignalP"/>
    </source>
</evidence>
<reference evidence="5" key="1">
    <citation type="submission" date="2015-07" db="EMBL/GenBank/DDBJ databases">
        <title>Genome sequencing project for genomic taxonomy and phylogenomics of Bacillus-like bacteria.</title>
        <authorList>
            <person name="Liu B."/>
            <person name="Wang J."/>
            <person name="Zhu Y."/>
            <person name="Liu G."/>
            <person name="Chen Q."/>
            <person name="Chen Z."/>
            <person name="Lan J."/>
            <person name="Che J."/>
            <person name="Ge C."/>
            <person name="Shi H."/>
            <person name="Pan Z."/>
            <person name="Liu X."/>
        </authorList>
    </citation>
    <scope>NUCLEOTIDE SEQUENCE [LARGE SCALE GENOMIC DNA]</scope>
    <source>
        <strain evidence="5">DSM 9887</strain>
    </source>
</reference>
<feature type="region of interest" description="Disordered" evidence="1">
    <location>
        <begin position="24"/>
        <end position="45"/>
    </location>
</feature>
<dbReference type="EMBL" id="LGIQ01000011">
    <property type="protein sequence ID" value="KNB69743.1"/>
    <property type="molecule type" value="Genomic_DNA"/>
</dbReference>
<reference evidence="4" key="2">
    <citation type="submission" date="2015-07" db="EMBL/GenBank/DDBJ databases">
        <title>MeaNS - Measles Nucleotide Surveillance Program.</title>
        <authorList>
            <person name="Tran T."/>
            <person name="Druce J."/>
        </authorList>
    </citation>
    <scope>NUCLEOTIDE SEQUENCE</scope>
    <source>
        <strain evidence="4">DSM 9887</strain>
    </source>
</reference>
<feature type="compositionally biased region" description="Basic and acidic residues" evidence="1">
    <location>
        <begin position="25"/>
        <end position="36"/>
    </location>
</feature>
<dbReference type="AlphaFoldDB" id="A0A0K9YLX9"/>
<evidence type="ECO:0000313" key="6">
    <source>
        <dbReference type="Proteomes" id="UP000319578"/>
    </source>
</evidence>
<comment type="caution">
    <text evidence="4">The sequence shown here is derived from an EMBL/GenBank/DDBJ whole genome shotgun (WGS) entry which is preliminary data.</text>
</comment>
<accession>A0A0K9YLX9</accession>
<evidence type="ECO:0000313" key="4">
    <source>
        <dbReference type="EMBL" id="KNB69743.1"/>
    </source>
</evidence>